<dbReference type="PANTHER" id="PTHR42907">
    <property type="entry name" value="FMN-LINKED OXIDOREDUCTASES SUPERFAMILY PROTEIN"/>
    <property type="match status" value="1"/>
</dbReference>
<organism evidence="11">
    <name type="scientific">Alexandrium monilatum</name>
    <dbReference type="NCBI Taxonomy" id="311494"/>
    <lineage>
        <taxon>Eukaryota</taxon>
        <taxon>Sar</taxon>
        <taxon>Alveolata</taxon>
        <taxon>Dinophyceae</taxon>
        <taxon>Gonyaulacales</taxon>
        <taxon>Pyrocystaceae</taxon>
        <taxon>Alexandrium</taxon>
    </lineage>
</organism>
<keyword evidence="5" id="KW-0819">tRNA processing</keyword>
<evidence type="ECO:0000256" key="8">
    <source>
        <dbReference type="ARBA" id="ARBA00023002"/>
    </source>
</evidence>
<evidence type="ECO:0000256" key="1">
    <source>
        <dbReference type="ARBA" id="ARBA00001917"/>
    </source>
</evidence>
<dbReference type="AlphaFoldDB" id="A0A7S4RGX5"/>
<dbReference type="Gene3D" id="3.20.20.70">
    <property type="entry name" value="Aldolase class I"/>
    <property type="match status" value="1"/>
</dbReference>
<comment type="cofactor">
    <cofactor evidence="1">
        <name>FMN</name>
        <dbReference type="ChEBI" id="CHEBI:58210"/>
    </cofactor>
</comment>
<dbReference type="InterPro" id="IPR035587">
    <property type="entry name" value="DUS-like_FMN-bd"/>
</dbReference>
<dbReference type="Pfam" id="PF01207">
    <property type="entry name" value="Dus"/>
    <property type="match status" value="1"/>
</dbReference>
<evidence type="ECO:0000256" key="9">
    <source>
        <dbReference type="SAM" id="MobiDB-lite"/>
    </source>
</evidence>
<dbReference type="GO" id="GO:0050660">
    <property type="term" value="F:flavin adenine dinucleotide binding"/>
    <property type="evidence" value="ECO:0007669"/>
    <property type="project" value="InterPro"/>
</dbReference>
<keyword evidence="2" id="KW-0820">tRNA-binding</keyword>
<evidence type="ECO:0000256" key="3">
    <source>
        <dbReference type="ARBA" id="ARBA00022630"/>
    </source>
</evidence>
<feature type="region of interest" description="Disordered" evidence="9">
    <location>
        <begin position="359"/>
        <end position="414"/>
    </location>
</feature>
<evidence type="ECO:0000313" key="11">
    <source>
        <dbReference type="EMBL" id="CAE4614141.1"/>
    </source>
</evidence>
<feature type="domain" description="DUS-like FMN-binding" evidence="10">
    <location>
        <begin position="21"/>
        <end position="338"/>
    </location>
</feature>
<dbReference type="PROSITE" id="PS01136">
    <property type="entry name" value="UPF0034"/>
    <property type="match status" value="1"/>
</dbReference>
<gene>
    <name evidence="11" type="ORF">AMON00008_LOCUS35291</name>
</gene>
<dbReference type="GO" id="GO:0000049">
    <property type="term" value="F:tRNA binding"/>
    <property type="evidence" value="ECO:0007669"/>
    <property type="project" value="UniProtKB-KW"/>
</dbReference>
<keyword evidence="8" id="KW-0560">Oxidoreductase</keyword>
<sequence>MAPVIESATDGSCMSRPLLQIAPMLDVSYKDFRQFMRILSRRSQLWTEMVVDNTLRFSQKEGRRLDGFLDFGPSEHPIVCQLGGSEPQSLAEAAQIVETWGYDEINLNVGCPSDRVCCKGEFGASLMTRPELVRDCVHAMSRAVQIPVTVKTRLGVDDLDSPEFTSSFVTTVAQGGCKHFIMHARKAWLKGLSPAQNRSVPPLHYDRVARLCREFPDLSFSINGGVLSLEHARGILASAPQNLQGVMLGRAASSNPCMFWDVDRYMYGEASNPLGEAPTRRSVAEAYSQYLEEVHPPDEQAAARGGKTHLALKPILGLLAGCSGNRAFRQTMEIAQKDRRLRCEGPAAVLRRALQAVEQQSPGVLDEPLQPSGELDAVDSELQRPPAGGGKERDGSESQAAKPDPEDSAQALGV</sequence>
<dbReference type="CDD" id="cd02801">
    <property type="entry name" value="DUS_like_FMN"/>
    <property type="match status" value="1"/>
</dbReference>
<dbReference type="PANTHER" id="PTHR42907:SF1">
    <property type="entry name" value="FMN-LINKED OXIDOREDUCTASES SUPERFAMILY PROTEIN"/>
    <property type="match status" value="1"/>
</dbReference>
<evidence type="ECO:0000259" key="10">
    <source>
        <dbReference type="Pfam" id="PF01207"/>
    </source>
</evidence>
<dbReference type="Gene3D" id="1.20.120.1460">
    <property type="match status" value="1"/>
</dbReference>
<dbReference type="EMBL" id="HBNR01050448">
    <property type="protein sequence ID" value="CAE4614141.1"/>
    <property type="molecule type" value="Transcribed_RNA"/>
</dbReference>
<protein>
    <recommendedName>
        <fullName evidence="10">DUS-like FMN-binding domain-containing protein</fullName>
    </recommendedName>
</protein>
<evidence type="ECO:0000256" key="2">
    <source>
        <dbReference type="ARBA" id="ARBA00022555"/>
    </source>
</evidence>
<proteinExistence type="predicted"/>
<keyword evidence="7" id="KW-0694">RNA-binding</keyword>
<keyword evidence="4" id="KW-0288">FMN</keyword>
<dbReference type="NCBIfam" id="NF008774">
    <property type="entry name" value="PRK11815.1"/>
    <property type="match status" value="1"/>
</dbReference>
<reference evidence="11" key="1">
    <citation type="submission" date="2021-01" db="EMBL/GenBank/DDBJ databases">
        <authorList>
            <person name="Corre E."/>
            <person name="Pelletier E."/>
            <person name="Niang G."/>
            <person name="Scheremetjew M."/>
            <person name="Finn R."/>
            <person name="Kale V."/>
            <person name="Holt S."/>
            <person name="Cochrane G."/>
            <person name="Meng A."/>
            <person name="Brown T."/>
            <person name="Cohen L."/>
        </authorList>
    </citation>
    <scope>NUCLEOTIDE SEQUENCE</scope>
    <source>
        <strain evidence="11">CCMP3105</strain>
    </source>
</reference>
<dbReference type="SUPFAM" id="SSF51395">
    <property type="entry name" value="FMN-linked oxidoreductases"/>
    <property type="match status" value="1"/>
</dbReference>
<dbReference type="InterPro" id="IPR004653">
    <property type="entry name" value="DusA"/>
</dbReference>
<keyword evidence="3" id="KW-0285">Flavoprotein</keyword>
<keyword evidence="6" id="KW-0521">NADP</keyword>
<evidence type="ECO:0000256" key="5">
    <source>
        <dbReference type="ARBA" id="ARBA00022694"/>
    </source>
</evidence>
<dbReference type="GO" id="GO:0017150">
    <property type="term" value="F:tRNA dihydrouridine synthase activity"/>
    <property type="evidence" value="ECO:0007669"/>
    <property type="project" value="InterPro"/>
</dbReference>
<name>A0A7S4RGX5_9DINO</name>
<evidence type="ECO:0000256" key="6">
    <source>
        <dbReference type="ARBA" id="ARBA00022857"/>
    </source>
</evidence>
<accession>A0A7S4RGX5</accession>
<dbReference type="InterPro" id="IPR013785">
    <property type="entry name" value="Aldolase_TIM"/>
</dbReference>
<evidence type="ECO:0000256" key="7">
    <source>
        <dbReference type="ARBA" id="ARBA00022884"/>
    </source>
</evidence>
<dbReference type="InterPro" id="IPR018517">
    <property type="entry name" value="tRNA_hU_synthase_CS"/>
</dbReference>
<evidence type="ECO:0000256" key="4">
    <source>
        <dbReference type="ARBA" id="ARBA00022643"/>
    </source>
</evidence>